<feature type="binding site" evidence="2">
    <location>
        <begin position="238"/>
        <end position="239"/>
    </location>
    <ligand>
        <name>ATP</name>
        <dbReference type="ChEBI" id="CHEBI:30616"/>
    </ligand>
</feature>
<evidence type="ECO:0000313" key="5">
    <source>
        <dbReference type="Proteomes" id="UP000326678"/>
    </source>
</evidence>
<dbReference type="KEGG" id="nsh:GXM_04576"/>
<dbReference type="Pfam" id="PF02661">
    <property type="entry name" value="Fic"/>
    <property type="match status" value="1"/>
</dbReference>
<dbReference type="AlphaFoldDB" id="A0A5P8W2Z8"/>
<evidence type="ECO:0000256" key="1">
    <source>
        <dbReference type="PIRSR" id="PIRSR640198-1"/>
    </source>
</evidence>
<evidence type="ECO:0000313" key="4">
    <source>
        <dbReference type="EMBL" id="QFS47095.1"/>
    </source>
</evidence>
<evidence type="ECO:0000256" key="2">
    <source>
        <dbReference type="PIRSR" id="PIRSR640198-2"/>
    </source>
</evidence>
<protein>
    <submittedName>
        <fullName evidence="4">Cell filamentation protein Fic</fullName>
    </submittedName>
</protein>
<dbReference type="InterPro" id="IPR040198">
    <property type="entry name" value="Fido_containing"/>
</dbReference>
<dbReference type="InterPro" id="IPR003812">
    <property type="entry name" value="Fido"/>
</dbReference>
<dbReference type="SUPFAM" id="SSF140931">
    <property type="entry name" value="Fic-like"/>
    <property type="match status" value="1"/>
</dbReference>
<organism evidence="4 5">
    <name type="scientific">Nostoc sphaeroides CCNUC1</name>
    <dbReference type="NCBI Taxonomy" id="2653204"/>
    <lineage>
        <taxon>Bacteria</taxon>
        <taxon>Bacillati</taxon>
        <taxon>Cyanobacteriota</taxon>
        <taxon>Cyanophyceae</taxon>
        <taxon>Nostocales</taxon>
        <taxon>Nostocaceae</taxon>
        <taxon>Nostoc</taxon>
    </lineage>
</organism>
<dbReference type="PANTHER" id="PTHR13504:SF38">
    <property type="entry name" value="FIDO DOMAIN-CONTAINING PROTEIN"/>
    <property type="match status" value="1"/>
</dbReference>
<dbReference type="EMBL" id="CP045226">
    <property type="protein sequence ID" value="QFS47095.1"/>
    <property type="molecule type" value="Genomic_DNA"/>
</dbReference>
<dbReference type="Gene3D" id="1.10.3290.10">
    <property type="entry name" value="Fido-like domain"/>
    <property type="match status" value="1"/>
</dbReference>
<proteinExistence type="predicted"/>
<feature type="active site" evidence="1">
    <location>
        <position position="196"/>
    </location>
</feature>
<feature type="binding site" evidence="2">
    <location>
        <begin position="200"/>
        <end position="207"/>
    </location>
    <ligand>
        <name>ATP</name>
        <dbReference type="ChEBI" id="CHEBI:30616"/>
    </ligand>
</feature>
<dbReference type="PANTHER" id="PTHR13504">
    <property type="entry name" value="FIDO DOMAIN-CONTAINING PROTEIN DDB_G0283145"/>
    <property type="match status" value="1"/>
</dbReference>
<dbReference type="PROSITE" id="PS51459">
    <property type="entry name" value="FIDO"/>
    <property type="match status" value="1"/>
</dbReference>
<keyword evidence="5" id="KW-1185">Reference proteome</keyword>
<accession>A0A5P8W2Z8</accession>
<keyword evidence="2" id="KW-0067">ATP-binding</keyword>
<dbReference type="InterPro" id="IPR036597">
    <property type="entry name" value="Fido-like_dom_sf"/>
</dbReference>
<dbReference type="GO" id="GO:0005524">
    <property type="term" value="F:ATP binding"/>
    <property type="evidence" value="ECO:0007669"/>
    <property type="project" value="UniProtKB-KW"/>
</dbReference>
<sequence>MQSFEPGFIERQPITQNLLRTVRLIGEYKGKQELFKEQSPQVLETLRQAAIIQSTESSNRIEGITAPLERIKELVAEKTTPRDRSEQEIAGYRDVLTTIHTSYAHIPFTPGVVLQLHRDLYQFTVGEGGRWKSVDNEISETYPDGRKVVRFQPVPAYATPDAMQRLHEQFNRLFESEEIEPLLLIPTYILDFLCIHPFSDGNGRMARLLTLLLLYKADYEVGRFISLERIVERTKESYYDTLYQSSQNWHQGQHSLLPWWEYFLGVVVLSAYREFEQRVGLVSSVKGAKTAMVLDAISNIPGDFSIKDLQERCPTVGIDLIRRILRLERTEGRLECLGRGPDARWRKK</sequence>
<gene>
    <name evidence="4" type="ORF">GXM_04576</name>
</gene>
<name>A0A5P8W2Z8_9NOSO</name>
<dbReference type="RefSeq" id="WP_152589686.1">
    <property type="nucleotide sequence ID" value="NZ_CP045226.1"/>
</dbReference>
<evidence type="ECO:0000259" key="3">
    <source>
        <dbReference type="PROSITE" id="PS51459"/>
    </source>
</evidence>
<dbReference type="Proteomes" id="UP000326678">
    <property type="component" value="Chromosome Gxm1"/>
</dbReference>
<feature type="domain" description="Fido" evidence="3">
    <location>
        <begin position="108"/>
        <end position="265"/>
    </location>
</feature>
<keyword evidence="2" id="KW-0547">Nucleotide-binding</keyword>
<reference evidence="4 5" key="1">
    <citation type="submission" date="2019-10" db="EMBL/GenBank/DDBJ databases">
        <title>Genomic and transcriptomic insights into the perfect genentic adaptation of a filamentous nitrogen-fixing cyanobacterium to rice fields.</title>
        <authorList>
            <person name="Chen Z."/>
        </authorList>
    </citation>
    <scope>NUCLEOTIDE SEQUENCE [LARGE SCALE GENOMIC DNA]</scope>
    <source>
        <strain evidence="4">CCNUC1</strain>
    </source>
</reference>